<dbReference type="InterPro" id="IPR001763">
    <property type="entry name" value="Rhodanese-like_dom"/>
</dbReference>
<dbReference type="PANTHER" id="PTHR10828:SF67">
    <property type="entry name" value="ARSENATE REDUCTASE 2.1"/>
    <property type="match status" value="1"/>
</dbReference>
<dbReference type="InterPro" id="IPR036873">
    <property type="entry name" value="Rhodanese-like_dom_sf"/>
</dbReference>
<dbReference type="AlphaFoldDB" id="C4J0J4"/>
<organism evidence="2">
    <name type="scientific">Zea mays</name>
    <name type="common">Maize</name>
    <dbReference type="NCBI Taxonomy" id="4577"/>
    <lineage>
        <taxon>Eukaryota</taxon>
        <taxon>Viridiplantae</taxon>
        <taxon>Streptophyta</taxon>
        <taxon>Embryophyta</taxon>
        <taxon>Tracheophyta</taxon>
        <taxon>Spermatophyta</taxon>
        <taxon>Magnoliopsida</taxon>
        <taxon>Liliopsida</taxon>
        <taxon>Poales</taxon>
        <taxon>Poaceae</taxon>
        <taxon>PACMAD clade</taxon>
        <taxon>Panicoideae</taxon>
        <taxon>Andropogonodae</taxon>
        <taxon>Andropogoneae</taxon>
        <taxon>Tripsacinae</taxon>
        <taxon>Zea</taxon>
    </lineage>
</organism>
<evidence type="ECO:0000259" key="1">
    <source>
        <dbReference type="PROSITE" id="PS50206"/>
    </source>
</evidence>
<proteinExistence type="evidence at transcript level"/>
<accession>C4J0J4</accession>
<protein>
    <recommendedName>
        <fullName evidence="1">Rhodanese domain-containing protein</fullName>
    </recommendedName>
</protein>
<dbReference type="EMBL" id="BT084341">
    <property type="protein sequence ID" value="ACR34694.1"/>
    <property type="molecule type" value="mRNA"/>
</dbReference>
<dbReference type="HOGENOM" id="CLU_2712378_0_0_1"/>
<dbReference type="PROSITE" id="PS50206">
    <property type="entry name" value="RHODANESE_3"/>
    <property type="match status" value="1"/>
</dbReference>
<reference evidence="2" key="1">
    <citation type="journal article" date="2009" name="PLoS Genet.">
        <title>Sequencing, mapping, and analysis of 27,455 maize full-length cDNAs.</title>
        <authorList>
            <person name="Soderlund C."/>
            <person name="Descour A."/>
            <person name="Kudrna D."/>
            <person name="Bomhoff M."/>
            <person name="Boyd L."/>
            <person name="Currie J."/>
            <person name="Angelova A."/>
            <person name="Collura K."/>
            <person name="Wissotski M."/>
            <person name="Ashley E."/>
            <person name="Morrow D."/>
            <person name="Fernandes J."/>
            <person name="Walbot V."/>
            <person name="Yu Y."/>
        </authorList>
    </citation>
    <scope>NUCLEOTIDE SEQUENCE</scope>
    <source>
        <strain evidence="2">B73</strain>
    </source>
</reference>
<name>C4J0J4_MAIZE</name>
<dbReference type="SUPFAM" id="SSF52821">
    <property type="entry name" value="Rhodanese/Cell cycle control phosphatase"/>
    <property type="match status" value="1"/>
</dbReference>
<dbReference type="PANTHER" id="PTHR10828">
    <property type="entry name" value="M-PHASE INDUCER PHOSPHATASE DUAL SPECIFICITY PHOSPHATASE CDC25"/>
    <property type="match status" value="1"/>
</dbReference>
<dbReference type="ExpressionAtlas" id="C4J0J4">
    <property type="expression patterns" value="baseline and differential"/>
</dbReference>
<sequence length="78" mass="8532">MHGKGRKNECTPPANSFIFALQVRGPTCARMFSDYLSETKEDSGIKNIMVLERGFNGWEVSGQPVCSCTDAHCKGTCS</sequence>
<evidence type="ECO:0000313" key="2">
    <source>
        <dbReference type="EMBL" id="ACR34694.1"/>
    </source>
</evidence>
<dbReference type="Gene3D" id="3.40.250.10">
    <property type="entry name" value="Rhodanese-like domain"/>
    <property type="match status" value="1"/>
</dbReference>
<feature type="domain" description="Rhodanese" evidence="1">
    <location>
        <begin position="44"/>
        <end position="67"/>
    </location>
</feature>